<comment type="caution">
    <text evidence="2">The sequence shown here is derived from an EMBL/GenBank/DDBJ whole genome shotgun (WGS) entry which is preliminary data.</text>
</comment>
<gene>
    <name evidence="2" type="ORF">AHMF7605_01825</name>
</gene>
<evidence type="ECO:0000313" key="3">
    <source>
        <dbReference type="Proteomes" id="UP000240357"/>
    </source>
</evidence>
<dbReference type="Gene3D" id="3.40.50.1820">
    <property type="entry name" value="alpha/beta hydrolase"/>
    <property type="match status" value="1"/>
</dbReference>
<dbReference type="Proteomes" id="UP000240357">
    <property type="component" value="Unassembled WGS sequence"/>
</dbReference>
<keyword evidence="3" id="KW-1185">Reference proteome</keyword>
<reference evidence="2 3" key="1">
    <citation type="submission" date="2018-03" db="EMBL/GenBank/DDBJ databases">
        <title>Adhaeribacter sp. HMF7605 Genome sequencing and assembly.</title>
        <authorList>
            <person name="Kang H."/>
            <person name="Kang J."/>
            <person name="Cha I."/>
            <person name="Kim H."/>
            <person name="Joh K."/>
        </authorList>
    </citation>
    <scope>NUCLEOTIDE SEQUENCE [LARGE SCALE GENOMIC DNA]</scope>
    <source>
        <strain evidence="2 3">HMF7605</strain>
    </source>
</reference>
<dbReference type="RefSeq" id="WP_106925880.1">
    <property type="nucleotide sequence ID" value="NZ_PYFT01000001.1"/>
</dbReference>
<organism evidence="2 3">
    <name type="scientific">Adhaeribacter arboris</name>
    <dbReference type="NCBI Taxonomy" id="2072846"/>
    <lineage>
        <taxon>Bacteria</taxon>
        <taxon>Pseudomonadati</taxon>
        <taxon>Bacteroidota</taxon>
        <taxon>Cytophagia</taxon>
        <taxon>Cytophagales</taxon>
        <taxon>Hymenobacteraceae</taxon>
        <taxon>Adhaeribacter</taxon>
    </lineage>
</organism>
<feature type="domain" description="DUF6351" evidence="1">
    <location>
        <begin position="20"/>
        <end position="156"/>
    </location>
</feature>
<dbReference type="EMBL" id="PYFT01000001">
    <property type="protein sequence ID" value="PSR52348.1"/>
    <property type="molecule type" value="Genomic_DNA"/>
</dbReference>
<accession>A0A2T2YA84</accession>
<dbReference type="InterPro" id="IPR045556">
    <property type="entry name" value="DUF6351"/>
</dbReference>
<protein>
    <recommendedName>
        <fullName evidence="1">DUF6351 domain-containing protein</fullName>
    </recommendedName>
</protein>
<evidence type="ECO:0000259" key="1">
    <source>
        <dbReference type="Pfam" id="PF19878"/>
    </source>
</evidence>
<dbReference type="SUPFAM" id="SSF53474">
    <property type="entry name" value="alpha/beta-Hydrolases"/>
    <property type="match status" value="1"/>
</dbReference>
<sequence>MQCTLEVLPGGEIVQMCKPAIWNGGLILYAHGYVAEFLPLSLPQEASRYAALFTSQGFAFATTSYTQNGLAIQTGIQDIIRLREKFIKDVGQPNHIYLTGASQGGIVTTLALERYPQLFNGGLSLCGPCGYFQGQVNYYADFRVLFDYFFKGVLPGNAITIPDELLLNWQTKYVPAILTAIQQNPATTLKLLRTAQAPYDANDLTTIGQTVINVLWYDVFTTRDAIRKLGGQPFENRRKIYFGTGSILEDLRLNARVQRFAASPVATATIKKYYETSGNLSKPLVIGHTTKDPIQLFWHLPLYQAKTILRGKSGYFTGIPVQRYGHCTFEETEIMGGFALLLQKVQGQQNKAQQLLAKTSDRAGKMVQSVRQVQ</sequence>
<dbReference type="AlphaFoldDB" id="A0A2T2YA84"/>
<dbReference type="Pfam" id="PF19878">
    <property type="entry name" value="DUF6351"/>
    <property type="match status" value="1"/>
</dbReference>
<name>A0A2T2YA84_9BACT</name>
<proteinExistence type="predicted"/>
<dbReference type="OrthoDB" id="1117154at2"/>
<evidence type="ECO:0000313" key="2">
    <source>
        <dbReference type="EMBL" id="PSR52348.1"/>
    </source>
</evidence>
<dbReference type="InterPro" id="IPR029058">
    <property type="entry name" value="AB_hydrolase_fold"/>
</dbReference>